<feature type="transmembrane region" description="Helical" evidence="1">
    <location>
        <begin position="7"/>
        <end position="28"/>
    </location>
</feature>
<dbReference type="EMBL" id="MN738905">
    <property type="protein sequence ID" value="QHT30663.1"/>
    <property type="molecule type" value="Genomic_DNA"/>
</dbReference>
<keyword evidence="1" id="KW-1133">Transmembrane helix</keyword>
<accession>A0A6C0EQ74</accession>
<reference evidence="2" key="1">
    <citation type="journal article" date="2020" name="Nature">
        <title>Giant virus diversity and host interactions through global metagenomics.</title>
        <authorList>
            <person name="Schulz F."/>
            <person name="Roux S."/>
            <person name="Paez-Espino D."/>
            <person name="Jungbluth S."/>
            <person name="Walsh D.A."/>
            <person name="Denef V.J."/>
            <person name="McMahon K.D."/>
            <person name="Konstantinidis K.T."/>
            <person name="Eloe-Fadrosh E.A."/>
            <person name="Kyrpides N.C."/>
            <person name="Woyke T."/>
        </authorList>
    </citation>
    <scope>NUCLEOTIDE SEQUENCE</scope>
    <source>
        <strain evidence="2">GVMAG-M-3300009151-35</strain>
    </source>
</reference>
<name>A0A6C0EQ74_9ZZZZ</name>
<dbReference type="AlphaFoldDB" id="A0A6C0EQ74"/>
<evidence type="ECO:0000256" key="1">
    <source>
        <dbReference type="SAM" id="Phobius"/>
    </source>
</evidence>
<keyword evidence="1" id="KW-0812">Transmembrane</keyword>
<organism evidence="2">
    <name type="scientific">viral metagenome</name>
    <dbReference type="NCBI Taxonomy" id="1070528"/>
    <lineage>
        <taxon>unclassified sequences</taxon>
        <taxon>metagenomes</taxon>
        <taxon>organismal metagenomes</taxon>
    </lineage>
</organism>
<protein>
    <submittedName>
        <fullName evidence="2">Uncharacterized protein</fullName>
    </submittedName>
</protein>
<keyword evidence="1" id="KW-0472">Membrane</keyword>
<feature type="transmembrane region" description="Helical" evidence="1">
    <location>
        <begin position="34"/>
        <end position="65"/>
    </location>
</feature>
<sequence>MILNFIRAVLILLLLFVIIVDFDLPIIINTKTNQLFIAILILLIILLVDEIIGFLIGLIFLIIYFKYYQKKIMPIKQENQTNSPITYEQSNNNNNNNNDPITSLFNFFSGDVKPKSYSNQPEIPEHYINHIKNDNSTIMPYVSNELLKAAQNNIYNDDNYKTEIKTSENYYGIQGLNSDNKHYAAFDNNYKNFNNL</sequence>
<evidence type="ECO:0000313" key="2">
    <source>
        <dbReference type="EMBL" id="QHT30663.1"/>
    </source>
</evidence>
<proteinExistence type="predicted"/>